<evidence type="ECO:0000256" key="5">
    <source>
        <dbReference type="ARBA" id="ARBA00022840"/>
    </source>
</evidence>
<gene>
    <name evidence="12" type="ORF">CPB83DRAFT_804455</name>
</gene>
<dbReference type="OrthoDB" id="6513042at2759"/>
<dbReference type="GO" id="GO:0004386">
    <property type="term" value="F:helicase activity"/>
    <property type="evidence" value="ECO:0007669"/>
    <property type="project" value="UniProtKB-KW"/>
</dbReference>
<protein>
    <submittedName>
        <fullName evidence="12">SEN1 N terminal-domain-containing protein</fullName>
    </submittedName>
</protein>
<evidence type="ECO:0000256" key="7">
    <source>
        <dbReference type="SAM" id="MobiDB-lite"/>
    </source>
</evidence>
<evidence type="ECO:0000259" key="9">
    <source>
        <dbReference type="Pfam" id="PF13086"/>
    </source>
</evidence>
<dbReference type="GO" id="GO:0006369">
    <property type="term" value="P:termination of RNA polymerase II transcription"/>
    <property type="evidence" value="ECO:0007669"/>
    <property type="project" value="TreeGrafter"/>
</dbReference>
<dbReference type="Gene3D" id="3.40.50.300">
    <property type="entry name" value="P-loop containing nucleotide triphosphate hydrolases"/>
    <property type="match status" value="2"/>
</dbReference>
<dbReference type="InterPro" id="IPR056474">
    <property type="entry name" value="SEN1_barrel"/>
</dbReference>
<dbReference type="InterPro" id="IPR024481">
    <property type="entry name" value="Helicase_Sen1_N"/>
</dbReference>
<dbReference type="Pfam" id="PF13086">
    <property type="entry name" value="AAA_11"/>
    <property type="match status" value="1"/>
</dbReference>
<feature type="compositionally biased region" description="Acidic residues" evidence="7">
    <location>
        <begin position="985"/>
        <end position="999"/>
    </location>
</feature>
<dbReference type="SUPFAM" id="SSF52540">
    <property type="entry name" value="P-loop containing nucleoside triphosphate hydrolases"/>
    <property type="match status" value="1"/>
</dbReference>
<name>A0A9P6ET60_9AGAR</name>
<dbReference type="PANTHER" id="PTHR10887:SF495">
    <property type="entry name" value="HELICASE SENATAXIN ISOFORM X1-RELATED"/>
    <property type="match status" value="1"/>
</dbReference>
<dbReference type="InterPro" id="IPR041677">
    <property type="entry name" value="DNA2/NAM7_AAA_11"/>
</dbReference>
<dbReference type="InterPro" id="IPR045055">
    <property type="entry name" value="DNA2/NAM7-like"/>
</dbReference>
<dbReference type="InterPro" id="IPR027417">
    <property type="entry name" value="P-loop_NTPase"/>
</dbReference>
<dbReference type="InterPro" id="IPR041679">
    <property type="entry name" value="DNA2/NAM7-like_C"/>
</dbReference>
<feature type="domain" description="DNA2/NAM7 helicase helicase" evidence="9">
    <location>
        <begin position="1264"/>
        <end position="1549"/>
    </location>
</feature>
<feature type="domain" description="Helicase Sen1 N-terminal" evidence="8">
    <location>
        <begin position="81"/>
        <end position="821"/>
    </location>
</feature>
<evidence type="ECO:0000256" key="4">
    <source>
        <dbReference type="ARBA" id="ARBA00022806"/>
    </source>
</evidence>
<dbReference type="GO" id="GO:0005694">
    <property type="term" value="C:chromosome"/>
    <property type="evidence" value="ECO:0007669"/>
    <property type="project" value="UniProtKB-ARBA"/>
</dbReference>
<feature type="region of interest" description="Disordered" evidence="7">
    <location>
        <begin position="1789"/>
        <end position="1895"/>
    </location>
</feature>
<keyword evidence="3" id="KW-0378">Hydrolase</keyword>
<evidence type="ECO:0000256" key="3">
    <source>
        <dbReference type="ARBA" id="ARBA00022801"/>
    </source>
</evidence>
<dbReference type="CDD" id="cd18042">
    <property type="entry name" value="DEXXQc_SETX"/>
    <property type="match status" value="1"/>
</dbReference>
<evidence type="ECO:0000259" key="11">
    <source>
        <dbReference type="Pfam" id="PF23576"/>
    </source>
</evidence>
<dbReference type="PANTHER" id="PTHR10887">
    <property type="entry name" value="DNA2/NAM7 HELICASE FAMILY"/>
    <property type="match status" value="1"/>
</dbReference>
<dbReference type="EMBL" id="MU157826">
    <property type="protein sequence ID" value="KAF9534475.1"/>
    <property type="molecule type" value="Genomic_DNA"/>
</dbReference>
<evidence type="ECO:0000256" key="1">
    <source>
        <dbReference type="ARBA" id="ARBA00007913"/>
    </source>
</evidence>
<evidence type="ECO:0000256" key="2">
    <source>
        <dbReference type="ARBA" id="ARBA00022741"/>
    </source>
</evidence>
<dbReference type="InterPro" id="IPR047187">
    <property type="entry name" value="SF1_C_Upf1"/>
</dbReference>
<reference evidence="12" key="1">
    <citation type="submission" date="2020-11" db="EMBL/GenBank/DDBJ databases">
        <authorList>
            <consortium name="DOE Joint Genome Institute"/>
            <person name="Ahrendt S."/>
            <person name="Riley R."/>
            <person name="Andreopoulos W."/>
            <person name="Labutti K."/>
            <person name="Pangilinan J."/>
            <person name="Ruiz-Duenas F.J."/>
            <person name="Barrasa J.M."/>
            <person name="Sanchez-Garcia M."/>
            <person name="Camarero S."/>
            <person name="Miyauchi S."/>
            <person name="Serrano A."/>
            <person name="Linde D."/>
            <person name="Babiker R."/>
            <person name="Drula E."/>
            <person name="Ayuso-Fernandez I."/>
            <person name="Pacheco R."/>
            <person name="Padilla G."/>
            <person name="Ferreira P."/>
            <person name="Barriuso J."/>
            <person name="Kellner H."/>
            <person name="Castanera R."/>
            <person name="Alfaro M."/>
            <person name="Ramirez L."/>
            <person name="Pisabarro A.G."/>
            <person name="Kuo A."/>
            <person name="Tritt A."/>
            <person name="Lipzen A."/>
            <person name="He G."/>
            <person name="Yan M."/>
            <person name="Ng V."/>
            <person name="Cullen D."/>
            <person name="Martin F."/>
            <person name="Rosso M.-N."/>
            <person name="Henrissat B."/>
            <person name="Hibbett D."/>
            <person name="Martinez A.T."/>
            <person name="Grigoriev I.V."/>
        </authorList>
    </citation>
    <scope>NUCLEOTIDE SEQUENCE</scope>
    <source>
        <strain evidence="12">CBS 506.95</strain>
    </source>
</reference>
<dbReference type="GO" id="GO:0005524">
    <property type="term" value="F:ATP binding"/>
    <property type="evidence" value="ECO:0007669"/>
    <property type="project" value="UniProtKB-KW"/>
</dbReference>
<comment type="caution">
    <text evidence="12">The sequence shown here is derived from an EMBL/GenBank/DDBJ whole genome shotgun (WGS) entry which is preliminary data.</text>
</comment>
<dbReference type="GO" id="GO:0016604">
    <property type="term" value="C:nuclear body"/>
    <property type="evidence" value="ECO:0007669"/>
    <property type="project" value="TreeGrafter"/>
</dbReference>
<evidence type="ECO:0000259" key="10">
    <source>
        <dbReference type="Pfam" id="PF13087"/>
    </source>
</evidence>
<feature type="domain" description="DNA2/NAM7 helicase-like C-terminal" evidence="10">
    <location>
        <begin position="1556"/>
        <end position="1752"/>
    </location>
</feature>
<feature type="region of interest" description="Disordered" evidence="7">
    <location>
        <begin position="953"/>
        <end position="1020"/>
    </location>
</feature>
<dbReference type="GO" id="GO:0001147">
    <property type="term" value="F:transcription termination site sequence-specific DNA binding"/>
    <property type="evidence" value="ECO:0007669"/>
    <property type="project" value="TreeGrafter"/>
</dbReference>
<dbReference type="SUPFAM" id="SSF48371">
    <property type="entry name" value="ARM repeat"/>
    <property type="match status" value="1"/>
</dbReference>
<keyword evidence="13" id="KW-1185">Reference proteome</keyword>
<evidence type="ECO:0000313" key="13">
    <source>
        <dbReference type="Proteomes" id="UP000807306"/>
    </source>
</evidence>
<feature type="coiled-coil region" evidence="6">
    <location>
        <begin position="1397"/>
        <end position="1477"/>
    </location>
</feature>
<sequence length="1895" mass="210658">MTSSSTSHVQQLLTTLRETPADSSVATDDVLKEIYVYLMGIHPSKSGALHWFCDLSEDTTVQAATFLIRLMAYSSEQVTTWKNNLQRCLRGCAFCVHGHERAKIASRQTYLGAFAAPVLKQFFVEYEKWELSEVIQDMERADNPSVSGHPPTPANLPVPTLYRMVANWNIFNDSRVQSYFLAHSIPEDEEGWPQSPLPPGLLVFLMVDPPHLRKWAVTLASNSSIIPLDAFSAPYITAMASITSVLRRQLPDAMDTPKHELIPFAEPASIFNGVNAVLRLVPPDWLKGSSGQPLELRRALLSHLQVDGSHFIQIFNCFYLLIRRLGKNMWNGEGADYPSTLLDAIKYNSSFENLLHSTNPSEPRAPYLAWFRELLSTLQGLPAYGSVFAQMVDFLIEKARDNKFEHVRPLLAKNAINILSAELEQTRNAKVPPPALNSVLENRSRDVVSFAYDNAYHDHQWSIARECARKLIENLILLDIEATKNAIRKLCHHLAEIKLKKSPTVLPTLAIHPRLWASVYTAISATRDTTAIANIVCIISQVSYVDTLKPKAFQAAKSPSAQKLLQSINEALLVFQDGFSTAFSTYVEYSISTNGMDVLRCSGVANAVTLLTLSPTQSFHKGGITLIGLAFDADGRMDCLRALLENLPDQTLDGLFQFLRTFGDFAAWLPEATSLSTALVRCYADALEILCATTGGLVHNSLFLRPQDDNGPAARLPEFWKLLTRSLSRIYNRTPAWADYNDAADMVIWMRDAIILARDALNQWRVLEAAANEYTKAPTDPTTKVVSPIGKKMIDMLQEFLPELARWLRLTDEELLHQSFSLLQSIFDVMKALNVKPSSLALAKLTKLLNENRPGKEGSKLDKDRLLRLSEDVSYFEDDTVEIVDTKSRYPKPALQTESAIKIEPRNFIQGKASAHTKPVNSSQPPVSKFFGKQDQKALEVSATVAPFKRATGTAPVVGGSKMQQPLRTRTEPKNEAVNVSIPSDDSESSDSSDDEDEPFGAGIATMGKMRSPLKPAKPRKIERRQIKSLDIPSVTSALQDRLSRNRQVRNTALRLRPDVSGLHRVILSWDYAHEGPLPPGETRSFLQVPDRFDNYDHYFKVFQPLLLAECWSQLVQAKEEVQTTFGCKVDGRQHSDDWLDVDLVFTEETQKGWFLAETDIILLSLPDQSKRTMAKVKSYRALPSGVQATVRCLSRGGAGDNGLQLTTAWRLSKLFSLSTLHREYAALLSLQYNEVCDFIIKPQLPKCPEPELKVVQSTMEAQQVNEPQAKAIIRSINSSGFTLIQGPPGTGKTSTICGLINRFISTRPAAAVPIVPAGRSALVSGPPARVLLCAPSNAAIDELAQRVKAAFTADRKRGIERNIVRIGADKAVSNAVKDISLDYLVEQKLEGSSGANSDVLKQIQELRRRLEQTKETRSAKIEELHGTATAAGGRSTVLEHEIKALHAERQSLITTLDQLKDKQKSDTRSLDTLRRNTRREILSNADVICGTLAGSGHDAVANFEFDMVIIDEAAQAIELSSLIPLKYGCMKCVLVGDPQQLPPTVISQDASRFGYNQSLFVRLQRSRKDAVQLLSIQYRMHPEISRLPSQVFYNGRLQDGPEMAMKTKRPWQVHPKFGIYKFINVSWGSEESRGHSVANIHECDIAIELYARLADTYPAIMPIVNIGVVSMYKAQVGEIKRRFTRKFGDHITSQIDFNTVDGFQGQEKDIIILSCVRSGPGLQSVGFLSDVRRMNVALTRAKSSLFILGNAATLERSDENWKKIITDSRSRSTLVNIDTSYFSKSSFTEKMASKTSRTNPSSTSIPSRSKASLPIIPAGLSTPQGFAMVHNTHNDTHSSEAGPSSLTEEPEASQRGTKRPGPEHPTSLPAAKRTELPRKKPKEKSMFIPKKRKS</sequence>
<dbReference type="Pfam" id="PF13087">
    <property type="entry name" value="AAA_12"/>
    <property type="match status" value="1"/>
</dbReference>
<keyword evidence="4" id="KW-0347">Helicase</keyword>
<feature type="domain" description="Helicase SEN1 beta-barrel" evidence="11">
    <location>
        <begin position="1123"/>
        <end position="1215"/>
    </location>
</feature>
<keyword evidence="6" id="KW-0175">Coiled coil</keyword>
<dbReference type="CDD" id="cd18808">
    <property type="entry name" value="SF1_C_Upf1"/>
    <property type="match status" value="1"/>
</dbReference>
<keyword evidence="2" id="KW-0547">Nucleotide-binding</keyword>
<evidence type="ECO:0000256" key="6">
    <source>
        <dbReference type="SAM" id="Coils"/>
    </source>
</evidence>
<keyword evidence="5" id="KW-0067">ATP-binding</keyword>
<dbReference type="Proteomes" id="UP000807306">
    <property type="component" value="Unassembled WGS sequence"/>
</dbReference>
<evidence type="ECO:0000313" key="12">
    <source>
        <dbReference type="EMBL" id="KAF9534475.1"/>
    </source>
</evidence>
<dbReference type="Pfam" id="PF23576">
    <property type="entry name" value="SEN1_barrel"/>
    <property type="match status" value="1"/>
</dbReference>
<dbReference type="Pfam" id="PF12726">
    <property type="entry name" value="SEN1_N"/>
    <property type="match status" value="1"/>
</dbReference>
<organism evidence="12 13">
    <name type="scientific">Crepidotus variabilis</name>
    <dbReference type="NCBI Taxonomy" id="179855"/>
    <lineage>
        <taxon>Eukaryota</taxon>
        <taxon>Fungi</taxon>
        <taxon>Dikarya</taxon>
        <taxon>Basidiomycota</taxon>
        <taxon>Agaricomycotina</taxon>
        <taxon>Agaricomycetes</taxon>
        <taxon>Agaricomycetidae</taxon>
        <taxon>Agaricales</taxon>
        <taxon>Agaricineae</taxon>
        <taxon>Crepidotaceae</taxon>
        <taxon>Crepidotus</taxon>
    </lineage>
</organism>
<accession>A0A9P6ET60</accession>
<feature type="compositionally biased region" description="Polar residues" evidence="7">
    <location>
        <begin position="1789"/>
        <end position="1811"/>
    </location>
</feature>
<evidence type="ECO:0000259" key="8">
    <source>
        <dbReference type="Pfam" id="PF12726"/>
    </source>
</evidence>
<comment type="similarity">
    <text evidence="1">Belongs to the DNA2/NAM7 helicase family.</text>
</comment>
<dbReference type="InterPro" id="IPR016024">
    <property type="entry name" value="ARM-type_fold"/>
</dbReference>
<proteinExistence type="inferred from homology"/>
<dbReference type="GO" id="GO:0016787">
    <property type="term" value="F:hydrolase activity"/>
    <property type="evidence" value="ECO:0007669"/>
    <property type="project" value="UniProtKB-KW"/>
</dbReference>
<dbReference type="FunFam" id="3.40.50.300:FF:000326">
    <property type="entry name" value="P-loop containing nucleoside triphosphate hydrolase"/>
    <property type="match status" value="1"/>
</dbReference>